<dbReference type="PROSITE" id="PS50920">
    <property type="entry name" value="SOLCAR"/>
    <property type="match status" value="3"/>
</dbReference>
<comment type="subcellular location">
    <subcellularLocation>
        <location evidence="1">Membrane</location>
        <topology evidence="1">Multi-pass membrane protein</topology>
    </subcellularLocation>
</comment>
<proteinExistence type="inferred from homology"/>
<gene>
    <name evidence="10" type="ORF">BDZ90DRAFT_212124</name>
</gene>
<comment type="similarity">
    <text evidence="2 9">Belongs to the mitochondrial carrier (TC 2.A.29) family.</text>
</comment>
<keyword evidence="7 8" id="KW-0472">Membrane</keyword>
<dbReference type="RefSeq" id="XP_025363721.1">
    <property type="nucleotide sequence ID" value="XM_025504130.1"/>
</dbReference>
<dbReference type="InterPro" id="IPR018108">
    <property type="entry name" value="MCP_transmembrane"/>
</dbReference>
<evidence type="ECO:0000256" key="1">
    <source>
        <dbReference type="ARBA" id="ARBA00004141"/>
    </source>
</evidence>
<keyword evidence="6" id="KW-1133">Transmembrane helix</keyword>
<evidence type="ECO:0000313" key="11">
    <source>
        <dbReference type="Proteomes" id="UP000245884"/>
    </source>
</evidence>
<evidence type="ECO:0000256" key="6">
    <source>
        <dbReference type="ARBA" id="ARBA00022989"/>
    </source>
</evidence>
<evidence type="ECO:0000313" key="10">
    <source>
        <dbReference type="EMBL" id="PWN29109.1"/>
    </source>
</evidence>
<keyword evidence="3 9" id="KW-0813">Transport</keyword>
<dbReference type="Proteomes" id="UP000245884">
    <property type="component" value="Unassembled WGS sequence"/>
</dbReference>
<protein>
    <submittedName>
        <fullName evidence="10">Mitochondrial carrier</fullName>
    </submittedName>
</protein>
<dbReference type="EMBL" id="KZ819664">
    <property type="protein sequence ID" value="PWN29109.1"/>
    <property type="molecule type" value="Genomic_DNA"/>
</dbReference>
<dbReference type="PANTHER" id="PTHR45618">
    <property type="entry name" value="MITOCHONDRIAL DICARBOXYLATE CARRIER-RELATED"/>
    <property type="match status" value="1"/>
</dbReference>
<dbReference type="Pfam" id="PF00153">
    <property type="entry name" value="Mito_carr"/>
    <property type="match status" value="3"/>
</dbReference>
<organism evidence="10 11">
    <name type="scientific">Jaminaea rosea</name>
    <dbReference type="NCBI Taxonomy" id="1569628"/>
    <lineage>
        <taxon>Eukaryota</taxon>
        <taxon>Fungi</taxon>
        <taxon>Dikarya</taxon>
        <taxon>Basidiomycota</taxon>
        <taxon>Ustilaginomycotina</taxon>
        <taxon>Exobasidiomycetes</taxon>
        <taxon>Microstromatales</taxon>
        <taxon>Microstromatales incertae sedis</taxon>
        <taxon>Jaminaea</taxon>
    </lineage>
</organism>
<evidence type="ECO:0000256" key="2">
    <source>
        <dbReference type="ARBA" id="ARBA00006375"/>
    </source>
</evidence>
<accession>A0A316UV02</accession>
<evidence type="ECO:0000256" key="5">
    <source>
        <dbReference type="ARBA" id="ARBA00022737"/>
    </source>
</evidence>
<evidence type="ECO:0000256" key="4">
    <source>
        <dbReference type="ARBA" id="ARBA00022692"/>
    </source>
</evidence>
<dbReference type="Gene3D" id="1.50.40.10">
    <property type="entry name" value="Mitochondrial carrier domain"/>
    <property type="match status" value="1"/>
</dbReference>
<keyword evidence="11" id="KW-1185">Reference proteome</keyword>
<evidence type="ECO:0000256" key="9">
    <source>
        <dbReference type="RuleBase" id="RU000488"/>
    </source>
</evidence>
<feature type="non-terminal residue" evidence="10">
    <location>
        <position position="1"/>
    </location>
</feature>
<dbReference type="GO" id="GO:0016020">
    <property type="term" value="C:membrane"/>
    <property type="evidence" value="ECO:0007669"/>
    <property type="project" value="UniProtKB-SubCell"/>
</dbReference>
<dbReference type="AlphaFoldDB" id="A0A316UV02"/>
<dbReference type="GeneID" id="37025953"/>
<dbReference type="InterPro" id="IPR023395">
    <property type="entry name" value="MCP_dom_sf"/>
</dbReference>
<evidence type="ECO:0000256" key="7">
    <source>
        <dbReference type="ARBA" id="ARBA00023136"/>
    </source>
</evidence>
<feature type="repeat" description="Solcar" evidence="8">
    <location>
        <begin position="2"/>
        <end position="87"/>
    </location>
</feature>
<dbReference type="SUPFAM" id="SSF103506">
    <property type="entry name" value="Mitochondrial carrier"/>
    <property type="match status" value="1"/>
</dbReference>
<keyword evidence="4 8" id="KW-0812">Transmembrane</keyword>
<dbReference type="InterPro" id="IPR050391">
    <property type="entry name" value="Mito_Metabolite_Transporter"/>
</dbReference>
<keyword evidence="5" id="KW-0677">Repeat</keyword>
<reference evidence="10 11" key="1">
    <citation type="journal article" date="2018" name="Mol. Biol. Evol.">
        <title>Broad Genomic Sampling Reveals a Smut Pathogenic Ancestry of the Fungal Clade Ustilaginomycotina.</title>
        <authorList>
            <person name="Kijpornyongpan T."/>
            <person name="Mondo S.J."/>
            <person name="Barry K."/>
            <person name="Sandor L."/>
            <person name="Lee J."/>
            <person name="Lipzen A."/>
            <person name="Pangilinan J."/>
            <person name="LaButti K."/>
            <person name="Hainaut M."/>
            <person name="Henrissat B."/>
            <person name="Grigoriev I.V."/>
            <person name="Spatafora J.W."/>
            <person name="Aime M.C."/>
        </authorList>
    </citation>
    <scope>NUCLEOTIDE SEQUENCE [LARGE SCALE GENOMIC DNA]</scope>
    <source>
        <strain evidence="10 11">MCA 5214</strain>
    </source>
</reference>
<feature type="repeat" description="Solcar" evidence="8">
    <location>
        <begin position="198"/>
        <end position="285"/>
    </location>
</feature>
<sequence>AYVTSATYASAGLANMISATSTNPFDVVKLRQQLLLEKERANFLSVARGMLGTEGVKGLWAGVTAACLREATYGTIRMGGYEPFKRLYTSTLHLPESSFALKLLAGVSSGTIGCLLSSPTDLMKVRMQAVRDPAMGHAPPYRSTLRGFVQVYREEGGIKGLWRGVGPNVARAGILTASQVGTYDQTKWWLKGHLGWGEGGRLHVAASMVAGLVCSLASSPVDVIKVRVMNVAADSASHESALTLLNSLLRTEGPLALWKGFGMCWARLGTHTTISLVLFEYFRGLLGIKPL</sequence>
<dbReference type="STRING" id="1569628.A0A316UV02"/>
<feature type="repeat" description="Solcar" evidence="8">
    <location>
        <begin position="97"/>
        <end position="189"/>
    </location>
</feature>
<dbReference type="OrthoDB" id="756301at2759"/>
<feature type="non-terminal residue" evidence="10">
    <location>
        <position position="291"/>
    </location>
</feature>
<evidence type="ECO:0000256" key="8">
    <source>
        <dbReference type="PROSITE-ProRule" id="PRU00282"/>
    </source>
</evidence>
<name>A0A316UV02_9BASI</name>
<evidence type="ECO:0000256" key="3">
    <source>
        <dbReference type="ARBA" id="ARBA00022448"/>
    </source>
</evidence>